<protein>
    <recommendedName>
        <fullName evidence="1">SnoaL-like domain-containing protein</fullName>
    </recommendedName>
</protein>
<dbReference type="Pfam" id="PF12680">
    <property type="entry name" value="SnoaL_2"/>
    <property type="match status" value="1"/>
</dbReference>
<organism evidence="2 3">
    <name type="scientific">Clostridium saccharoperbutylacetonicum N1-4(HMT)</name>
    <dbReference type="NCBI Taxonomy" id="931276"/>
    <lineage>
        <taxon>Bacteria</taxon>
        <taxon>Bacillati</taxon>
        <taxon>Bacillota</taxon>
        <taxon>Clostridia</taxon>
        <taxon>Eubacteriales</taxon>
        <taxon>Clostridiaceae</taxon>
        <taxon>Clostridium</taxon>
    </lineage>
</organism>
<keyword evidence="3" id="KW-1185">Reference proteome</keyword>
<dbReference type="HOGENOM" id="CLU_135625_2_0_9"/>
<dbReference type="eggNOG" id="COG4538">
    <property type="taxonomic scope" value="Bacteria"/>
</dbReference>
<dbReference type="AlphaFoldDB" id="M1MVQ3"/>
<feature type="domain" description="SnoaL-like" evidence="1">
    <location>
        <begin position="7"/>
        <end position="105"/>
    </location>
</feature>
<dbReference type="EMBL" id="CP004121">
    <property type="protein sequence ID" value="AGF55592.1"/>
    <property type="molecule type" value="Genomic_DNA"/>
</dbReference>
<dbReference type="Gene3D" id="3.10.450.50">
    <property type="match status" value="1"/>
</dbReference>
<evidence type="ECO:0000259" key="1">
    <source>
        <dbReference type="Pfam" id="PF12680"/>
    </source>
</evidence>
<dbReference type="KEGG" id="csr:Cspa_c18220"/>
<dbReference type="RefSeq" id="WP_015391913.1">
    <property type="nucleotide sequence ID" value="NC_020291.1"/>
</dbReference>
<accession>M1MVQ3</accession>
<sequence>MNPEEIVKKQLDFYNKHDLEGFVSTYHNEVEIYNLIDNSIMIKGKEQLKNSYRERFEVLKVYAEIENRIVIGNKVIDHEYVTGLEKDAIKKAVAIYEIENNLIKRVWFIFE</sequence>
<proteinExistence type="predicted"/>
<name>M1MVQ3_9CLOT</name>
<evidence type="ECO:0000313" key="2">
    <source>
        <dbReference type="EMBL" id="AGF55592.1"/>
    </source>
</evidence>
<evidence type="ECO:0000313" key="3">
    <source>
        <dbReference type="Proteomes" id="UP000011728"/>
    </source>
</evidence>
<dbReference type="InterPro" id="IPR037401">
    <property type="entry name" value="SnoaL-like"/>
</dbReference>
<dbReference type="InterPro" id="IPR032710">
    <property type="entry name" value="NTF2-like_dom_sf"/>
</dbReference>
<reference evidence="2 3" key="1">
    <citation type="submission" date="2013-02" db="EMBL/GenBank/DDBJ databases">
        <title>Genome sequence of Clostridium saccharoperbutylacetonicum N1-4(HMT).</title>
        <authorList>
            <person name="Poehlein A."/>
            <person name="Daniel R."/>
        </authorList>
    </citation>
    <scope>NUCLEOTIDE SEQUENCE [LARGE SCALE GENOMIC DNA]</scope>
    <source>
        <strain evidence="3">N1-4(HMT)</strain>
    </source>
</reference>
<dbReference type="InterPro" id="IPR008317">
    <property type="entry name" value="UCP030561"/>
</dbReference>
<dbReference type="OrthoDB" id="9797498at2"/>
<gene>
    <name evidence="2" type="ORF">Cspa_c18220</name>
</gene>
<dbReference type="PIRSF" id="PIRSF030561">
    <property type="entry name" value="UCP030561"/>
    <property type="match status" value="1"/>
</dbReference>
<dbReference type="SUPFAM" id="SSF54427">
    <property type="entry name" value="NTF2-like"/>
    <property type="match status" value="1"/>
</dbReference>
<dbReference type="Proteomes" id="UP000011728">
    <property type="component" value="Chromosome"/>
</dbReference>
<dbReference type="PATRIC" id="fig|931276.5.peg.1804"/>